<reference evidence="1 2" key="2">
    <citation type="submission" date="2014-03" db="EMBL/GenBank/DDBJ databases">
        <title>The Genome Sequence of Anncaliia algerae insect isolate PRA339.</title>
        <authorList>
            <consortium name="The Broad Institute Genome Sequencing Platform"/>
            <consortium name="The Broad Institute Genome Sequencing Center for Infectious Disease"/>
            <person name="Cuomo C."/>
            <person name="Becnel J."/>
            <person name="Sanscrainte N."/>
            <person name="Walker B."/>
            <person name="Young S.K."/>
            <person name="Zeng Q."/>
            <person name="Gargeya S."/>
            <person name="Fitzgerald M."/>
            <person name="Haas B."/>
            <person name="Abouelleil A."/>
            <person name="Alvarado L."/>
            <person name="Arachchi H.M."/>
            <person name="Berlin A.M."/>
            <person name="Chapman S.B."/>
            <person name="Dewar J."/>
            <person name="Goldberg J."/>
            <person name="Griggs A."/>
            <person name="Gujja S."/>
            <person name="Hansen M."/>
            <person name="Howarth C."/>
            <person name="Imamovic A."/>
            <person name="Larimer J."/>
            <person name="McCowan C."/>
            <person name="Murphy C."/>
            <person name="Neiman D."/>
            <person name="Pearson M."/>
            <person name="Priest M."/>
            <person name="Roberts A."/>
            <person name="Saif S."/>
            <person name="Shea T."/>
            <person name="Sisk P."/>
            <person name="Sykes S."/>
            <person name="Wortman J."/>
            <person name="Nusbaum C."/>
            <person name="Birren B."/>
        </authorList>
    </citation>
    <scope>NUCLEOTIDE SEQUENCE [LARGE SCALE GENOMIC DNA]</scope>
    <source>
        <strain evidence="1 2">PRA339</strain>
    </source>
</reference>
<protein>
    <submittedName>
        <fullName evidence="1">Uncharacterized protein</fullName>
    </submittedName>
</protein>
<dbReference type="VEuPathDB" id="MicrosporidiaDB:H312_00993"/>
<dbReference type="EMBL" id="KK365140">
    <property type="protein sequence ID" value="KCZ81540.1"/>
    <property type="molecule type" value="Genomic_DNA"/>
</dbReference>
<name>A0A059F2Z4_9MICR</name>
<dbReference type="HOGENOM" id="CLU_2291004_0_0_1"/>
<evidence type="ECO:0000313" key="2">
    <source>
        <dbReference type="Proteomes" id="UP000030655"/>
    </source>
</evidence>
<sequence>MENEYYYELAEEEKQMLDAMSDAEEEGNIEELISEIIKDNKADIPLDITDEDQEIVISSSNEMNNLFKLQSMNMQKSKVKKLPKIFNINEVDKLLRKKKDN</sequence>
<dbReference type="AlphaFoldDB" id="A0A059F2Z4"/>
<proteinExistence type="predicted"/>
<organism evidence="1 2">
    <name type="scientific">Anncaliia algerae PRA339</name>
    <dbReference type="NCBI Taxonomy" id="1288291"/>
    <lineage>
        <taxon>Eukaryota</taxon>
        <taxon>Fungi</taxon>
        <taxon>Fungi incertae sedis</taxon>
        <taxon>Microsporidia</taxon>
        <taxon>Tubulinosematoidea</taxon>
        <taxon>Tubulinosematidae</taxon>
        <taxon>Anncaliia</taxon>
    </lineage>
</organism>
<dbReference type="Proteomes" id="UP000030655">
    <property type="component" value="Unassembled WGS sequence"/>
</dbReference>
<keyword evidence="2" id="KW-1185">Reference proteome</keyword>
<reference evidence="2" key="1">
    <citation type="submission" date="2013-02" db="EMBL/GenBank/DDBJ databases">
        <authorList>
            <consortium name="The Broad Institute Genome Sequencing Platform"/>
            <person name="Cuomo C."/>
            <person name="Becnel J."/>
            <person name="Sanscrainte N."/>
            <person name="Walker B."/>
            <person name="Young S.K."/>
            <person name="Zeng Q."/>
            <person name="Gargeya S."/>
            <person name="Fitzgerald M."/>
            <person name="Haas B."/>
            <person name="Abouelleil A."/>
            <person name="Alvarado L."/>
            <person name="Arachchi H.M."/>
            <person name="Berlin A.M."/>
            <person name="Chapman S.B."/>
            <person name="Dewar J."/>
            <person name="Goldberg J."/>
            <person name="Griggs A."/>
            <person name="Gujja S."/>
            <person name="Hansen M."/>
            <person name="Howarth C."/>
            <person name="Imamovic A."/>
            <person name="Larimer J."/>
            <person name="McCowan C."/>
            <person name="Murphy C."/>
            <person name="Neiman D."/>
            <person name="Pearson M."/>
            <person name="Priest M."/>
            <person name="Roberts A."/>
            <person name="Saif S."/>
            <person name="Shea T."/>
            <person name="Sisk P."/>
            <person name="Sykes S."/>
            <person name="Wortman J."/>
            <person name="Nusbaum C."/>
            <person name="Birren B."/>
        </authorList>
    </citation>
    <scope>NUCLEOTIDE SEQUENCE [LARGE SCALE GENOMIC DNA]</scope>
    <source>
        <strain evidence="2">PRA339</strain>
    </source>
</reference>
<gene>
    <name evidence="1" type="ORF">H312_00993</name>
</gene>
<evidence type="ECO:0000313" key="1">
    <source>
        <dbReference type="EMBL" id="KCZ81540.1"/>
    </source>
</evidence>
<accession>A0A059F2Z4</accession>